<protein>
    <submittedName>
        <fullName evidence="1">Uncharacterized protein</fullName>
    </submittedName>
</protein>
<gene>
    <name evidence="1" type="ORF">M5D96_007392</name>
</gene>
<dbReference type="AlphaFoldDB" id="A0A9Q0BPN2"/>
<accession>A0A9Q0BPN2</accession>
<sequence>MWLTWVVRRQKKVKDQPAGFLEDGEEVGIQDGVVDGIQAGVVAGMEDGTRDGVFHIAHGAIAIVTTGGS</sequence>
<reference evidence="1" key="1">
    <citation type="journal article" date="2023" name="Genome Biol. Evol.">
        <title>Long-read-based Genome Assembly of Drosophila gunungcola Reveals Fewer Chemosensory Genes in Flower-breeding Species.</title>
        <authorList>
            <person name="Negi A."/>
            <person name="Liao B.Y."/>
            <person name="Yeh S.D."/>
        </authorList>
    </citation>
    <scope>NUCLEOTIDE SEQUENCE</scope>
    <source>
        <strain evidence="1">Sukarami</strain>
    </source>
</reference>
<name>A0A9Q0BPN2_9MUSC</name>
<keyword evidence="2" id="KW-1185">Reference proteome</keyword>
<evidence type="ECO:0000313" key="1">
    <source>
        <dbReference type="EMBL" id="KAI8039967.1"/>
    </source>
</evidence>
<dbReference type="EMBL" id="JAMKOV010000005">
    <property type="protein sequence ID" value="KAI8039967.1"/>
    <property type="molecule type" value="Genomic_DNA"/>
</dbReference>
<organism evidence="1 2">
    <name type="scientific">Drosophila gunungcola</name>
    <name type="common">fruit fly</name>
    <dbReference type="NCBI Taxonomy" id="103775"/>
    <lineage>
        <taxon>Eukaryota</taxon>
        <taxon>Metazoa</taxon>
        <taxon>Ecdysozoa</taxon>
        <taxon>Arthropoda</taxon>
        <taxon>Hexapoda</taxon>
        <taxon>Insecta</taxon>
        <taxon>Pterygota</taxon>
        <taxon>Neoptera</taxon>
        <taxon>Endopterygota</taxon>
        <taxon>Diptera</taxon>
        <taxon>Brachycera</taxon>
        <taxon>Muscomorpha</taxon>
        <taxon>Ephydroidea</taxon>
        <taxon>Drosophilidae</taxon>
        <taxon>Drosophila</taxon>
        <taxon>Sophophora</taxon>
    </lineage>
</organism>
<proteinExistence type="predicted"/>
<evidence type="ECO:0000313" key="2">
    <source>
        <dbReference type="Proteomes" id="UP001059596"/>
    </source>
</evidence>
<comment type="caution">
    <text evidence="1">The sequence shown here is derived from an EMBL/GenBank/DDBJ whole genome shotgun (WGS) entry which is preliminary data.</text>
</comment>
<dbReference type="Proteomes" id="UP001059596">
    <property type="component" value="Unassembled WGS sequence"/>
</dbReference>